<dbReference type="AlphaFoldDB" id="A0A6J4LXK5"/>
<organism evidence="1">
    <name type="scientific">uncultured Microvirga sp</name>
    <dbReference type="NCBI Taxonomy" id="412392"/>
    <lineage>
        <taxon>Bacteria</taxon>
        <taxon>Pseudomonadati</taxon>
        <taxon>Pseudomonadota</taxon>
        <taxon>Alphaproteobacteria</taxon>
        <taxon>Hyphomicrobiales</taxon>
        <taxon>Methylobacteriaceae</taxon>
        <taxon>Microvirga</taxon>
        <taxon>environmental samples</taxon>
    </lineage>
</organism>
<evidence type="ECO:0000313" key="1">
    <source>
        <dbReference type="EMBL" id="CAA9344156.1"/>
    </source>
</evidence>
<feature type="non-terminal residue" evidence="1">
    <location>
        <position position="1"/>
    </location>
</feature>
<sequence length="43" mass="5006">EKSRSSGRRGGVAVPRRRLRQVRKLQHQWPVEQGLHRYQAAAV</sequence>
<name>A0A6J4LXK5_9HYPH</name>
<dbReference type="EMBL" id="CADCUC010000411">
    <property type="protein sequence ID" value="CAA9344156.1"/>
    <property type="molecule type" value="Genomic_DNA"/>
</dbReference>
<feature type="non-terminal residue" evidence="1">
    <location>
        <position position="43"/>
    </location>
</feature>
<protein>
    <submittedName>
        <fullName evidence="1">Uncharacterized protein</fullName>
    </submittedName>
</protein>
<proteinExistence type="predicted"/>
<reference evidence="1" key="1">
    <citation type="submission" date="2020-02" db="EMBL/GenBank/DDBJ databases">
        <authorList>
            <person name="Meier V. D."/>
        </authorList>
    </citation>
    <scope>NUCLEOTIDE SEQUENCE</scope>
    <source>
        <strain evidence="1">AVDCRST_MAG90</strain>
    </source>
</reference>
<accession>A0A6J4LXK5</accession>
<gene>
    <name evidence="1" type="ORF">AVDCRST_MAG90-2100</name>
</gene>